<dbReference type="AlphaFoldDB" id="A0A0H5BIJ7"/>
<dbReference type="EMBL" id="AB996604">
    <property type="protein sequence ID" value="BAS01976.1"/>
    <property type="molecule type" value="Genomic_DNA"/>
</dbReference>
<geneLocation type="nucleomorph" evidence="1"/>
<name>A0A0H5BIJ7_9EUKA</name>
<protein>
    <submittedName>
        <fullName evidence="1">Uncharacterized protein</fullName>
    </submittedName>
</protein>
<keyword evidence="1" id="KW-0542">Nucleomorph</keyword>
<sequence>MFVHFKGLIYIIQNHFSNTAMDSFCPILQTYFVDIHEIKRPINKKFIISLNFKSKVNYHSKISFLIKFFGLNKFYNRLGSSYSRLHKYCRFNDIKILIIALSVSKNNLKIAMINVKNQTSIVMKVLTDYIRNQKIENIKISFDYFILFQTIKTSYNIIKLFFVPFFTLKKLLSENLLIFSNYNKLLIVKVLRFRLIEVIGVNIRSIKVKVEENVMDYGFIFKFLKLWL</sequence>
<organism evidence="1">
    <name type="scientific">Amorphochlora amoebiformis</name>
    <dbReference type="NCBI Taxonomy" id="1561963"/>
    <lineage>
        <taxon>Eukaryota</taxon>
        <taxon>Sar</taxon>
        <taxon>Rhizaria</taxon>
        <taxon>Cercozoa</taxon>
        <taxon>Chlorarachniophyceae</taxon>
        <taxon>Amorphochlora</taxon>
    </lineage>
</organism>
<proteinExistence type="predicted"/>
<evidence type="ECO:0000313" key="1">
    <source>
        <dbReference type="EMBL" id="BAS01976.1"/>
    </source>
</evidence>
<reference evidence="1" key="1">
    <citation type="journal article" date="2015" name="Genome Biol. Evol.">
        <title>Nucleomorph Genome Sequences of Two Chlorarachniophytes, Amorphochlora amoebiformis and Lotharella vacuolata.</title>
        <authorList>
            <person name="Suzuki S."/>
            <person name="Shirato S."/>
            <person name="Hirakawa Y."/>
            <person name="Ishida K."/>
        </authorList>
    </citation>
    <scope>NUCLEOTIDE SEQUENCE</scope>
    <source>
        <strain evidence="1">CCMP2058</strain>
    </source>
</reference>
<accession>A0A0H5BIJ7</accession>